<name>A0A6N9Q5X2_9BACL</name>
<keyword evidence="12" id="KW-1185">Reference proteome</keyword>
<evidence type="ECO:0000259" key="10">
    <source>
        <dbReference type="PROSITE" id="PS51371"/>
    </source>
</evidence>
<dbReference type="Pfam" id="PF03448">
    <property type="entry name" value="MgtE_N"/>
    <property type="match status" value="1"/>
</dbReference>
<dbReference type="GO" id="GO:0046872">
    <property type="term" value="F:metal ion binding"/>
    <property type="evidence" value="ECO:0007669"/>
    <property type="project" value="UniProtKB-KW"/>
</dbReference>
<dbReference type="SUPFAM" id="SSF54631">
    <property type="entry name" value="CBS-domain pair"/>
    <property type="match status" value="1"/>
</dbReference>
<accession>A0A6N9Q5X2</accession>
<feature type="transmembrane region" description="Helical" evidence="9">
    <location>
        <begin position="317"/>
        <end position="338"/>
    </location>
</feature>
<dbReference type="SMART" id="SM00116">
    <property type="entry name" value="CBS"/>
    <property type="match status" value="2"/>
</dbReference>
<dbReference type="InterPro" id="IPR006669">
    <property type="entry name" value="MgtE_transporter"/>
</dbReference>
<keyword evidence="6 9" id="KW-1133">Transmembrane helix</keyword>
<dbReference type="RefSeq" id="WP_160647081.1">
    <property type="nucleotide sequence ID" value="NZ_SIJB01000030.1"/>
</dbReference>
<keyword evidence="8" id="KW-0129">CBS domain</keyword>
<evidence type="ECO:0000256" key="9">
    <source>
        <dbReference type="RuleBase" id="RU362011"/>
    </source>
</evidence>
<evidence type="ECO:0000256" key="7">
    <source>
        <dbReference type="ARBA" id="ARBA00023136"/>
    </source>
</evidence>
<dbReference type="SMART" id="SM00924">
    <property type="entry name" value="MgtE_N"/>
    <property type="match status" value="1"/>
</dbReference>
<dbReference type="PROSITE" id="PS51371">
    <property type="entry name" value="CBS"/>
    <property type="match status" value="2"/>
</dbReference>
<comment type="caution">
    <text evidence="11">The sequence shown here is derived from an EMBL/GenBank/DDBJ whole genome shotgun (WGS) entry which is preliminary data.</text>
</comment>
<organism evidence="11 12">
    <name type="scientific">Chengkuizengella marina</name>
    <dbReference type="NCBI Taxonomy" id="2507566"/>
    <lineage>
        <taxon>Bacteria</taxon>
        <taxon>Bacillati</taxon>
        <taxon>Bacillota</taxon>
        <taxon>Bacilli</taxon>
        <taxon>Bacillales</taxon>
        <taxon>Paenibacillaceae</taxon>
        <taxon>Chengkuizengella</taxon>
    </lineage>
</organism>
<dbReference type="InterPro" id="IPR000644">
    <property type="entry name" value="CBS_dom"/>
</dbReference>
<dbReference type="PANTHER" id="PTHR43773">
    <property type="entry name" value="MAGNESIUM TRANSPORTER MGTE"/>
    <property type="match status" value="1"/>
</dbReference>
<dbReference type="GO" id="GO:0005886">
    <property type="term" value="C:plasma membrane"/>
    <property type="evidence" value="ECO:0007669"/>
    <property type="project" value="UniProtKB-SubCell"/>
</dbReference>
<keyword evidence="5 9" id="KW-0460">Magnesium</keyword>
<dbReference type="Gene3D" id="1.25.60.10">
    <property type="entry name" value="MgtE N-terminal domain-like"/>
    <property type="match status" value="1"/>
</dbReference>
<keyword evidence="3 9" id="KW-0813">Transport</keyword>
<evidence type="ECO:0000256" key="3">
    <source>
        <dbReference type="ARBA" id="ARBA00022448"/>
    </source>
</evidence>
<evidence type="ECO:0000313" key="12">
    <source>
        <dbReference type="Proteomes" id="UP000448943"/>
    </source>
</evidence>
<feature type="domain" description="CBS" evidence="10">
    <location>
        <begin position="203"/>
        <end position="261"/>
    </location>
</feature>
<keyword evidence="9" id="KW-0479">Metal-binding</keyword>
<comment type="subunit">
    <text evidence="9">Homodimer.</text>
</comment>
<dbReference type="InterPro" id="IPR006668">
    <property type="entry name" value="Mg_transptr_MgtE_intracell_dom"/>
</dbReference>
<dbReference type="CDD" id="cd04606">
    <property type="entry name" value="CBS_pair_Mg_transporter"/>
    <property type="match status" value="1"/>
</dbReference>
<keyword evidence="4 9" id="KW-0812">Transmembrane</keyword>
<comment type="similarity">
    <text evidence="2 9">Belongs to the SLC41A transporter family.</text>
</comment>
<evidence type="ECO:0000256" key="5">
    <source>
        <dbReference type="ARBA" id="ARBA00022842"/>
    </source>
</evidence>
<dbReference type="SUPFAM" id="SSF161093">
    <property type="entry name" value="MgtE membrane domain-like"/>
    <property type="match status" value="1"/>
</dbReference>
<dbReference type="Gene3D" id="3.10.580.10">
    <property type="entry name" value="CBS-domain"/>
    <property type="match status" value="1"/>
</dbReference>
<dbReference type="Gene3D" id="1.10.357.20">
    <property type="entry name" value="SLC41 divalent cation transporters, integral membrane domain"/>
    <property type="match status" value="1"/>
</dbReference>
<dbReference type="SUPFAM" id="SSF158791">
    <property type="entry name" value="MgtE N-terminal domain-like"/>
    <property type="match status" value="1"/>
</dbReference>
<protein>
    <recommendedName>
        <fullName evidence="9">Magnesium transporter MgtE</fullName>
    </recommendedName>
</protein>
<dbReference type="Pfam" id="PF00571">
    <property type="entry name" value="CBS"/>
    <property type="match status" value="2"/>
</dbReference>
<dbReference type="Pfam" id="PF01769">
    <property type="entry name" value="MgtE"/>
    <property type="match status" value="1"/>
</dbReference>
<keyword evidence="9" id="KW-1003">Cell membrane</keyword>
<proteinExistence type="inferred from homology"/>
<feature type="transmembrane region" description="Helical" evidence="9">
    <location>
        <begin position="359"/>
        <end position="380"/>
    </location>
</feature>
<dbReference type="PANTHER" id="PTHR43773:SF1">
    <property type="entry name" value="MAGNESIUM TRANSPORTER MGTE"/>
    <property type="match status" value="1"/>
</dbReference>
<feature type="domain" description="CBS" evidence="10">
    <location>
        <begin position="139"/>
        <end position="202"/>
    </location>
</feature>
<dbReference type="InterPro" id="IPR036739">
    <property type="entry name" value="SLC41_membr_dom_sf"/>
</dbReference>
<dbReference type="Proteomes" id="UP000448943">
    <property type="component" value="Unassembled WGS sequence"/>
</dbReference>
<dbReference type="InterPro" id="IPR006667">
    <property type="entry name" value="SLC41_membr_dom"/>
</dbReference>
<dbReference type="AlphaFoldDB" id="A0A6N9Q5X2"/>
<feature type="transmembrane region" description="Helical" evidence="9">
    <location>
        <begin position="386"/>
        <end position="413"/>
    </location>
</feature>
<evidence type="ECO:0000256" key="6">
    <source>
        <dbReference type="ARBA" id="ARBA00022989"/>
    </source>
</evidence>
<keyword evidence="7 9" id="KW-0472">Membrane</keyword>
<evidence type="ECO:0000256" key="4">
    <source>
        <dbReference type="ARBA" id="ARBA00022692"/>
    </source>
</evidence>
<comment type="function">
    <text evidence="9">Acts as a magnesium transporter.</text>
</comment>
<dbReference type="EMBL" id="SIJB01000030">
    <property type="protein sequence ID" value="NBI30275.1"/>
    <property type="molecule type" value="Genomic_DNA"/>
</dbReference>
<dbReference type="NCBIfam" id="TIGR00400">
    <property type="entry name" value="mgtE"/>
    <property type="match status" value="1"/>
</dbReference>
<comment type="subcellular location">
    <subcellularLocation>
        <location evidence="9">Cell membrane</location>
        <topology evidence="9">Multi-pass membrane protein</topology>
    </subcellularLocation>
    <subcellularLocation>
        <location evidence="1">Membrane</location>
        <topology evidence="1">Multi-pass membrane protein</topology>
    </subcellularLocation>
</comment>
<evidence type="ECO:0000256" key="2">
    <source>
        <dbReference type="ARBA" id="ARBA00009749"/>
    </source>
</evidence>
<dbReference type="GO" id="GO:0015095">
    <property type="term" value="F:magnesium ion transmembrane transporter activity"/>
    <property type="evidence" value="ECO:0007669"/>
    <property type="project" value="UniProtKB-UniRule"/>
</dbReference>
<dbReference type="InterPro" id="IPR046342">
    <property type="entry name" value="CBS_dom_sf"/>
</dbReference>
<dbReference type="OrthoDB" id="9790355at2"/>
<gene>
    <name evidence="11" type="primary">mgtE</name>
    <name evidence="11" type="ORF">ERL59_15105</name>
</gene>
<sequence length="450" mass="50828">MKHSQIENVLLTVIKYIKDYKKEEVQNLFDELQPYDIAELYKALPDKHRIKFILCLSSKHLAILIQELESELQLEILQALGIERSSKVMDLMENDDLADLLNELSEEKMEEFLSSMQKEESKTVQDLMQYPPETAGGIMTNRYVWIRSYYTVREAIDKIKSFAQIAENIYYLYVLDEDKKLVGVVSYRDLLLADIEDSIKDIMYNRVISVPVTMDQEHVATIIERYDFIAVPVVDEEQRLSGIITVDDVIDVMITEANEDIHKLSASGKSIDFNTSTITASMRRLPWLVLLLFLGLLSGSVISNFEGTLEKVVALTFFMPMIAGMTGNTGTQSLAIAVRGLTTQHLDKTSFFKLLFREIGVGLIIGTVCGMLISLISFFWQGNLMLSFVIGSSLFLTLIIGTLAGTIIPLILYQFKVDPAIASGPLITTLNDIFSLTVYFGLATLFMSYF</sequence>
<reference evidence="11 12" key="1">
    <citation type="submission" date="2019-01" db="EMBL/GenBank/DDBJ databases">
        <title>Chengkuizengella sp. nov., isolated from deep-sea sediment of East Pacific Ocean.</title>
        <authorList>
            <person name="Yang J."/>
            <person name="Lai Q."/>
            <person name="Shao Z."/>
        </authorList>
    </citation>
    <scope>NUCLEOTIDE SEQUENCE [LARGE SCALE GENOMIC DNA]</scope>
    <source>
        <strain evidence="11 12">YPA3-1-1</strain>
    </source>
</reference>
<feature type="transmembrane region" description="Helical" evidence="9">
    <location>
        <begin position="285"/>
        <end position="305"/>
    </location>
</feature>
<evidence type="ECO:0000313" key="11">
    <source>
        <dbReference type="EMBL" id="NBI30275.1"/>
    </source>
</evidence>
<feature type="transmembrane region" description="Helical" evidence="9">
    <location>
        <begin position="425"/>
        <end position="449"/>
    </location>
</feature>
<dbReference type="InterPro" id="IPR038076">
    <property type="entry name" value="MgtE_N_sf"/>
</dbReference>
<evidence type="ECO:0000256" key="8">
    <source>
        <dbReference type="PROSITE-ProRule" id="PRU00703"/>
    </source>
</evidence>
<evidence type="ECO:0000256" key="1">
    <source>
        <dbReference type="ARBA" id="ARBA00004141"/>
    </source>
</evidence>